<name>A0A0D2M9P9_9CHLO</name>
<feature type="chain" id="PRO_5002264601" evidence="2">
    <location>
        <begin position="20"/>
        <end position="102"/>
    </location>
</feature>
<keyword evidence="2" id="KW-0732">Signal</keyword>
<proteinExistence type="predicted"/>
<dbReference type="OrthoDB" id="6500128at2759"/>
<dbReference type="EMBL" id="KK102466">
    <property type="protein sequence ID" value="KIY97696.1"/>
    <property type="molecule type" value="Genomic_DNA"/>
</dbReference>
<dbReference type="KEGG" id="mng:MNEG_10264"/>
<keyword evidence="4" id="KW-1185">Reference proteome</keyword>
<organism evidence="3 4">
    <name type="scientific">Monoraphidium neglectum</name>
    <dbReference type="NCBI Taxonomy" id="145388"/>
    <lineage>
        <taxon>Eukaryota</taxon>
        <taxon>Viridiplantae</taxon>
        <taxon>Chlorophyta</taxon>
        <taxon>core chlorophytes</taxon>
        <taxon>Chlorophyceae</taxon>
        <taxon>CS clade</taxon>
        <taxon>Sphaeropleales</taxon>
        <taxon>Selenastraceae</taxon>
        <taxon>Monoraphidium</taxon>
    </lineage>
</organism>
<dbReference type="Proteomes" id="UP000054498">
    <property type="component" value="Unassembled WGS sequence"/>
</dbReference>
<evidence type="ECO:0000313" key="3">
    <source>
        <dbReference type="EMBL" id="KIY97696.1"/>
    </source>
</evidence>
<keyword evidence="1" id="KW-0472">Membrane</keyword>
<keyword evidence="1" id="KW-0812">Transmembrane</keyword>
<dbReference type="GeneID" id="25727409"/>
<accession>A0A0D2M9P9</accession>
<dbReference type="RefSeq" id="XP_013896716.1">
    <property type="nucleotide sequence ID" value="XM_014041262.1"/>
</dbReference>
<reference evidence="3 4" key="1">
    <citation type="journal article" date="2013" name="BMC Genomics">
        <title>Reconstruction of the lipid metabolism for the microalga Monoraphidium neglectum from its genome sequence reveals characteristics suitable for biofuel production.</title>
        <authorList>
            <person name="Bogen C."/>
            <person name="Al-Dilaimi A."/>
            <person name="Albersmeier A."/>
            <person name="Wichmann J."/>
            <person name="Grundmann M."/>
            <person name="Rupp O."/>
            <person name="Lauersen K.J."/>
            <person name="Blifernez-Klassen O."/>
            <person name="Kalinowski J."/>
            <person name="Goesmann A."/>
            <person name="Mussgnug J.H."/>
            <person name="Kruse O."/>
        </authorList>
    </citation>
    <scope>NUCLEOTIDE SEQUENCE [LARGE SCALE GENOMIC DNA]</scope>
    <source>
        <strain evidence="3 4">SAG 48.87</strain>
    </source>
</reference>
<sequence>MESVFTALLLAIEIKRLQAARAEAAAGGGSGYQPLASDDVEARGEDGKEERTWAALFVDACKYAWPEAMGLRLRVLGCVAMIIFMRFLNLAVPIFYKVRARR</sequence>
<gene>
    <name evidence="3" type="ORF">MNEG_10264</name>
</gene>
<protein>
    <submittedName>
        <fullName evidence="3">Uncharacterized protein</fullName>
    </submittedName>
</protein>
<feature type="signal peptide" evidence="2">
    <location>
        <begin position="1"/>
        <end position="19"/>
    </location>
</feature>
<dbReference type="AlphaFoldDB" id="A0A0D2M9P9"/>
<evidence type="ECO:0000256" key="2">
    <source>
        <dbReference type="SAM" id="SignalP"/>
    </source>
</evidence>
<evidence type="ECO:0000256" key="1">
    <source>
        <dbReference type="SAM" id="Phobius"/>
    </source>
</evidence>
<evidence type="ECO:0000313" key="4">
    <source>
        <dbReference type="Proteomes" id="UP000054498"/>
    </source>
</evidence>
<feature type="transmembrane region" description="Helical" evidence="1">
    <location>
        <begin position="73"/>
        <end position="96"/>
    </location>
</feature>
<keyword evidence="1" id="KW-1133">Transmembrane helix</keyword>